<comment type="caution">
    <text evidence="2">The sequence shown here is derived from an EMBL/GenBank/DDBJ whole genome shotgun (WGS) entry which is preliminary data.</text>
</comment>
<sequence length="56" mass="6737">MDGHGGGRWRLWWLLFLMLVWSFENQRARVLLRREICMVSSLFDAKKPPLLFFTNP</sequence>
<organism evidence="2 3">
    <name type="scientific">Rosa chinensis</name>
    <name type="common">China rose</name>
    <dbReference type="NCBI Taxonomy" id="74649"/>
    <lineage>
        <taxon>Eukaryota</taxon>
        <taxon>Viridiplantae</taxon>
        <taxon>Streptophyta</taxon>
        <taxon>Embryophyta</taxon>
        <taxon>Tracheophyta</taxon>
        <taxon>Spermatophyta</taxon>
        <taxon>Magnoliopsida</taxon>
        <taxon>eudicotyledons</taxon>
        <taxon>Gunneridae</taxon>
        <taxon>Pentapetalae</taxon>
        <taxon>rosids</taxon>
        <taxon>fabids</taxon>
        <taxon>Rosales</taxon>
        <taxon>Rosaceae</taxon>
        <taxon>Rosoideae</taxon>
        <taxon>Rosoideae incertae sedis</taxon>
        <taxon>Rosa</taxon>
    </lineage>
</organism>
<proteinExistence type="predicted"/>
<dbReference type="EMBL" id="PDCK01000040">
    <property type="protein sequence ID" value="PRQ49551.1"/>
    <property type="molecule type" value="Genomic_DNA"/>
</dbReference>
<evidence type="ECO:0000256" key="1">
    <source>
        <dbReference type="SAM" id="SignalP"/>
    </source>
</evidence>
<accession>A0A2P6RT19</accession>
<dbReference type="AlphaFoldDB" id="A0A2P6RT19"/>
<protein>
    <submittedName>
        <fullName evidence="2">Uncharacterized protein</fullName>
    </submittedName>
</protein>
<feature type="chain" id="PRO_5015118130" evidence="1">
    <location>
        <begin position="23"/>
        <end position="56"/>
    </location>
</feature>
<reference evidence="2 3" key="1">
    <citation type="journal article" date="2018" name="Nat. Genet.">
        <title>The Rosa genome provides new insights in the design of modern roses.</title>
        <authorList>
            <person name="Bendahmane M."/>
        </authorList>
    </citation>
    <scope>NUCLEOTIDE SEQUENCE [LARGE SCALE GENOMIC DNA]</scope>
    <source>
        <strain evidence="3">cv. Old Blush</strain>
    </source>
</reference>
<feature type="signal peptide" evidence="1">
    <location>
        <begin position="1"/>
        <end position="22"/>
    </location>
</feature>
<evidence type="ECO:0000313" key="3">
    <source>
        <dbReference type="Proteomes" id="UP000238479"/>
    </source>
</evidence>
<dbReference type="Gramene" id="PRQ49551">
    <property type="protein sequence ID" value="PRQ49551"/>
    <property type="gene ID" value="RchiOBHm_Chr2g0123191"/>
</dbReference>
<keyword evidence="3" id="KW-1185">Reference proteome</keyword>
<dbReference type="Proteomes" id="UP000238479">
    <property type="component" value="Chromosome 2"/>
</dbReference>
<keyword evidence="1" id="KW-0732">Signal</keyword>
<evidence type="ECO:0000313" key="2">
    <source>
        <dbReference type="EMBL" id="PRQ49551.1"/>
    </source>
</evidence>
<name>A0A2P6RT19_ROSCH</name>
<gene>
    <name evidence="2" type="ORF">RchiOBHm_Chr2g0123191</name>
</gene>